<gene>
    <name evidence="6" type="ORF">ONZ52_14245</name>
</gene>
<evidence type="ECO:0000256" key="2">
    <source>
        <dbReference type="ARBA" id="ARBA00023015"/>
    </source>
</evidence>
<dbReference type="Proteomes" id="UP001431181">
    <property type="component" value="Unassembled WGS sequence"/>
</dbReference>
<dbReference type="Gene3D" id="1.10.10.10">
    <property type="entry name" value="Winged helix-like DNA-binding domain superfamily/Winged helix DNA-binding domain"/>
    <property type="match status" value="1"/>
</dbReference>
<dbReference type="InterPro" id="IPR005119">
    <property type="entry name" value="LysR_subst-bd"/>
</dbReference>
<dbReference type="RefSeq" id="WP_265219357.1">
    <property type="nucleotide sequence ID" value="NZ_JAPEUL010000007.1"/>
</dbReference>
<keyword evidence="4" id="KW-0804">Transcription</keyword>
<dbReference type="SUPFAM" id="SSF46785">
    <property type="entry name" value="Winged helix' DNA-binding domain"/>
    <property type="match status" value="1"/>
</dbReference>
<organism evidence="6 7">
    <name type="scientific">Marinomonas rhodophyticola</name>
    <dbReference type="NCBI Taxonomy" id="2992803"/>
    <lineage>
        <taxon>Bacteria</taxon>
        <taxon>Pseudomonadati</taxon>
        <taxon>Pseudomonadota</taxon>
        <taxon>Gammaproteobacteria</taxon>
        <taxon>Oceanospirillales</taxon>
        <taxon>Oceanospirillaceae</taxon>
        <taxon>Marinomonas</taxon>
    </lineage>
</organism>
<proteinExistence type="inferred from homology"/>
<dbReference type="InterPro" id="IPR036390">
    <property type="entry name" value="WH_DNA-bd_sf"/>
</dbReference>
<dbReference type="Pfam" id="PF00126">
    <property type="entry name" value="HTH_1"/>
    <property type="match status" value="1"/>
</dbReference>
<evidence type="ECO:0000256" key="4">
    <source>
        <dbReference type="ARBA" id="ARBA00023163"/>
    </source>
</evidence>
<evidence type="ECO:0000256" key="1">
    <source>
        <dbReference type="ARBA" id="ARBA00009437"/>
    </source>
</evidence>
<keyword evidence="3" id="KW-0238">DNA-binding</keyword>
<protein>
    <submittedName>
        <fullName evidence="6">LysR family transcriptional regulator</fullName>
    </submittedName>
</protein>
<dbReference type="PROSITE" id="PS50931">
    <property type="entry name" value="HTH_LYSR"/>
    <property type="match status" value="1"/>
</dbReference>
<accession>A0ABT3KHM7</accession>
<dbReference type="SUPFAM" id="SSF53850">
    <property type="entry name" value="Periplasmic binding protein-like II"/>
    <property type="match status" value="1"/>
</dbReference>
<feature type="domain" description="HTH lysR-type" evidence="5">
    <location>
        <begin position="8"/>
        <end position="65"/>
    </location>
</feature>
<evidence type="ECO:0000256" key="3">
    <source>
        <dbReference type="ARBA" id="ARBA00023125"/>
    </source>
</evidence>
<keyword evidence="7" id="KW-1185">Reference proteome</keyword>
<dbReference type="EMBL" id="JAPEUL010000007">
    <property type="protein sequence ID" value="MCW4630044.1"/>
    <property type="molecule type" value="Genomic_DNA"/>
</dbReference>
<keyword evidence="2" id="KW-0805">Transcription regulation</keyword>
<evidence type="ECO:0000313" key="6">
    <source>
        <dbReference type="EMBL" id="MCW4630044.1"/>
    </source>
</evidence>
<evidence type="ECO:0000313" key="7">
    <source>
        <dbReference type="Proteomes" id="UP001431181"/>
    </source>
</evidence>
<name>A0ABT3KHM7_9GAMM</name>
<dbReference type="InterPro" id="IPR058163">
    <property type="entry name" value="LysR-type_TF_proteobact-type"/>
</dbReference>
<evidence type="ECO:0000259" key="5">
    <source>
        <dbReference type="PROSITE" id="PS50931"/>
    </source>
</evidence>
<dbReference type="InterPro" id="IPR000847">
    <property type="entry name" value="LysR_HTH_N"/>
</dbReference>
<dbReference type="PANTHER" id="PTHR30537:SF5">
    <property type="entry name" value="HTH-TYPE TRANSCRIPTIONAL ACTIVATOR TTDR-RELATED"/>
    <property type="match status" value="1"/>
</dbReference>
<dbReference type="Gene3D" id="3.40.190.10">
    <property type="entry name" value="Periplasmic binding protein-like II"/>
    <property type="match status" value="2"/>
</dbReference>
<sequence length="302" mass="34118">MIKETDFPSISALIAFEMTVKKGSMTSAAEELGITQPLVSQRIRALEEYVGGVLLDRSKKPVVATDAGQKFYKEMRNGLGPLLSSLETIRSSLVETKVKVSISAYFGFAFYWLMPRLTELQREFPDYLFEIRPTNSKQDMLLLNSDISFHFCNELGQYKFEKLLIEEEVFPVCSPDLAKKLNLFPGKTLGDLRSLPLLHKDQNDPRWINWFNWASTLGVCISDQPITFCYQNYPLVVEAAIAGQGICLGWGGLLDRQIKEGKLIALNPVLKSPRRGYHICSDYKSTATIGLVVDWFINEVSK</sequence>
<comment type="similarity">
    <text evidence="1">Belongs to the LysR transcriptional regulatory family.</text>
</comment>
<dbReference type="PANTHER" id="PTHR30537">
    <property type="entry name" value="HTH-TYPE TRANSCRIPTIONAL REGULATOR"/>
    <property type="match status" value="1"/>
</dbReference>
<dbReference type="PRINTS" id="PR00039">
    <property type="entry name" value="HTHLYSR"/>
</dbReference>
<dbReference type="Pfam" id="PF03466">
    <property type="entry name" value="LysR_substrate"/>
    <property type="match status" value="1"/>
</dbReference>
<comment type="caution">
    <text evidence="6">The sequence shown here is derived from an EMBL/GenBank/DDBJ whole genome shotgun (WGS) entry which is preliminary data.</text>
</comment>
<reference evidence="6" key="1">
    <citation type="submission" date="2022-11" db="EMBL/GenBank/DDBJ databases">
        <title>Marinomonas sp. nov., isolated from marine algae.</title>
        <authorList>
            <person name="Choi D.G."/>
            <person name="Kim J.M."/>
            <person name="Lee J.K."/>
            <person name="Baek J.H."/>
            <person name="Jeon C.O."/>
        </authorList>
    </citation>
    <scope>NUCLEOTIDE SEQUENCE</scope>
    <source>
        <strain evidence="6">KJ51-3</strain>
    </source>
</reference>
<dbReference type="InterPro" id="IPR036388">
    <property type="entry name" value="WH-like_DNA-bd_sf"/>
</dbReference>